<dbReference type="InterPro" id="IPR017853">
    <property type="entry name" value="GH"/>
</dbReference>
<dbReference type="Proteomes" id="UP001597546">
    <property type="component" value="Unassembled WGS sequence"/>
</dbReference>
<sequence length="597" mass="67777">MNRRLFSFFIFFLQALSLFAQQSPKRELRGAWLTTFFNIDWPVRSQSSQQQKNALIDILNHHQATGINVIYMQVRSQCDAMYPSAIEPWSADLTGTQGRAPSPFYDPLAFALEECRKRNMEFHVWLNPYRAISSITNLNSFADNHIVKTQPNWLLSSGNLRTLDPGIPDVRNYILSVIRDLVTRYDIDGVHFDDYFYPNGAFNDDQTFANFGRGFTNRADWRRDNINILIKDTYNTISAIKPWVKFGVSPSGIYRNSTNPAIGTPTAGLEHYSTLYADSKKWIQEGWVDYLIPQVYWHRGQNNADYSRIVPWWNNNSFNRHMYIGLAGYKVNDASQGSQWLQSSEIPNQVRLNRSVQNSNITGQVIYNTASMRSAANVAFRDSLRLNLYSKPSLLPTMPWKDNTAPAAPIALVGNKFGTDSLVLTWTPPSASVNEFDKVRAYVVYKSANPTIDSLSANEIVAIVSQPIYVDKQLFNGQNYIYKITALDRYQNESLASNTISTLSTSIDDIISRPLVGVLVYPNPSSQQITVQLYNQTANKISITITDLQGKTVYKETFRRNTENNYTVNFGSNLTAGQYIVSVSGDNFQEQTKIIVL</sequence>
<dbReference type="RefSeq" id="WP_379042038.1">
    <property type="nucleotide sequence ID" value="NZ_JBHSKW010000019.1"/>
</dbReference>
<feature type="signal peptide" evidence="2">
    <location>
        <begin position="1"/>
        <end position="20"/>
    </location>
</feature>
<dbReference type="SUPFAM" id="SSF51445">
    <property type="entry name" value="(Trans)glycosidases"/>
    <property type="match status" value="1"/>
</dbReference>
<evidence type="ECO:0000256" key="2">
    <source>
        <dbReference type="SAM" id="SignalP"/>
    </source>
</evidence>
<dbReference type="InterPro" id="IPR003790">
    <property type="entry name" value="GHL10"/>
</dbReference>
<feature type="domain" description="Fibronectin type-III" evidence="3">
    <location>
        <begin position="405"/>
        <end position="508"/>
    </location>
</feature>
<dbReference type="Pfam" id="PF02638">
    <property type="entry name" value="GHL10"/>
    <property type="match status" value="1"/>
</dbReference>
<evidence type="ECO:0000256" key="1">
    <source>
        <dbReference type="ARBA" id="ARBA00022729"/>
    </source>
</evidence>
<reference evidence="5" key="1">
    <citation type="journal article" date="2019" name="Int. J. Syst. Evol. Microbiol.">
        <title>The Global Catalogue of Microorganisms (GCM) 10K type strain sequencing project: providing services to taxonomists for standard genome sequencing and annotation.</title>
        <authorList>
            <consortium name="The Broad Institute Genomics Platform"/>
            <consortium name="The Broad Institute Genome Sequencing Center for Infectious Disease"/>
            <person name="Wu L."/>
            <person name="Ma J."/>
        </authorList>
    </citation>
    <scope>NUCLEOTIDE SEQUENCE [LARGE SCALE GENOMIC DNA]</scope>
    <source>
        <strain evidence="5">KCTC 42456</strain>
    </source>
</reference>
<keyword evidence="5" id="KW-1185">Reference proteome</keyword>
<evidence type="ECO:0000259" key="3">
    <source>
        <dbReference type="PROSITE" id="PS50853"/>
    </source>
</evidence>
<dbReference type="SMART" id="SM00060">
    <property type="entry name" value="FN3"/>
    <property type="match status" value="1"/>
</dbReference>
<evidence type="ECO:0000313" key="4">
    <source>
        <dbReference type="EMBL" id="MFD2731756.1"/>
    </source>
</evidence>
<accession>A0ABW5TR56</accession>
<proteinExistence type="predicted"/>
<dbReference type="EMBL" id="JBHULV010000025">
    <property type="protein sequence ID" value="MFD2731756.1"/>
    <property type="molecule type" value="Genomic_DNA"/>
</dbReference>
<evidence type="ECO:0000313" key="5">
    <source>
        <dbReference type="Proteomes" id="UP001597546"/>
    </source>
</evidence>
<dbReference type="InterPro" id="IPR003961">
    <property type="entry name" value="FN3_dom"/>
</dbReference>
<protein>
    <submittedName>
        <fullName evidence="4">Family 10 glycosylhydrolase</fullName>
    </submittedName>
</protein>
<comment type="caution">
    <text evidence="4">The sequence shown here is derived from an EMBL/GenBank/DDBJ whole genome shotgun (WGS) entry which is preliminary data.</text>
</comment>
<dbReference type="Gene3D" id="2.60.40.10">
    <property type="entry name" value="Immunoglobulins"/>
    <property type="match status" value="1"/>
</dbReference>
<dbReference type="PROSITE" id="PS50853">
    <property type="entry name" value="FN3"/>
    <property type="match status" value="1"/>
</dbReference>
<dbReference type="InterPro" id="IPR036116">
    <property type="entry name" value="FN3_sf"/>
</dbReference>
<dbReference type="NCBIfam" id="TIGR04183">
    <property type="entry name" value="Por_Secre_tail"/>
    <property type="match status" value="1"/>
</dbReference>
<dbReference type="InterPro" id="IPR013783">
    <property type="entry name" value="Ig-like_fold"/>
</dbReference>
<feature type="chain" id="PRO_5047345074" evidence="2">
    <location>
        <begin position="21"/>
        <end position="597"/>
    </location>
</feature>
<organism evidence="4 5">
    <name type="scientific">Pedobacter alpinus</name>
    <dbReference type="NCBI Taxonomy" id="1590643"/>
    <lineage>
        <taxon>Bacteria</taxon>
        <taxon>Pseudomonadati</taxon>
        <taxon>Bacteroidota</taxon>
        <taxon>Sphingobacteriia</taxon>
        <taxon>Sphingobacteriales</taxon>
        <taxon>Sphingobacteriaceae</taxon>
        <taxon>Pedobacter</taxon>
    </lineage>
</organism>
<dbReference type="Pfam" id="PF18962">
    <property type="entry name" value="Por_Secre_tail"/>
    <property type="match status" value="1"/>
</dbReference>
<dbReference type="PANTHER" id="PTHR43405:SF1">
    <property type="entry name" value="GLYCOSYL HYDROLASE DIGH"/>
    <property type="match status" value="1"/>
</dbReference>
<dbReference type="InterPro" id="IPR052177">
    <property type="entry name" value="Divisome_Glycosyl_Hydrolase"/>
</dbReference>
<name>A0ABW5TR56_9SPHI</name>
<gene>
    <name evidence="4" type="ORF">ACFSSE_08555</name>
</gene>
<dbReference type="Gene3D" id="3.20.20.80">
    <property type="entry name" value="Glycosidases"/>
    <property type="match status" value="1"/>
</dbReference>
<dbReference type="PANTHER" id="PTHR43405">
    <property type="entry name" value="GLYCOSYL HYDROLASE DIGH"/>
    <property type="match status" value="1"/>
</dbReference>
<dbReference type="SUPFAM" id="SSF49265">
    <property type="entry name" value="Fibronectin type III"/>
    <property type="match status" value="1"/>
</dbReference>
<keyword evidence="1 2" id="KW-0732">Signal</keyword>
<dbReference type="InterPro" id="IPR026444">
    <property type="entry name" value="Secre_tail"/>
</dbReference>
<dbReference type="CDD" id="cd00063">
    <property type="entry name" value="FN3"/>
    <property type="match status" value="1"/>
</dbReference>